<feature type="transmembrane region" description="Helical" evidence="7">
    <location>
        <begin position="340"/>
        <end position="361"/>
    </location>
</feature>
<feature type="transmembrane region" description="Helical" evidence="7">
    <location>
        <begin position="250"/>
        <end position="269"/>
    </location>
</feature>
<feature type="transmembrane region" description="Helical" evidence="7">
    <location>
        <begin position="154"/>
        <end position="174"/>
    </location>
</feature>
<dbReference type="Proteomes" id="UP000577362">
    <property type="component" value="Unassembled WGS sequence"/>
</dbReference>
<keyword evidence="4 7" id="KW-0812">Transmembrane</keyword>
<dbReference type="AlphaFoldDB" id="A0A840C3S0"/>
<comment type="subcellular location">
    <subcellularLocation>
        <location evidence="1">Cell membrane</location>
        <topology evidence="1">Multi-pass membrane protein</topology>
    </subcellularLocation>
</comment>
<organism evidence="8 9">
    <name type="scientific">Chelatococcus caeni</name>
    <dbReference type="NCBI Taxonomy" id="1348468"/>
    <lineage>
        <taxon>Bacteria</taxon>
        <taxon>Pseudomonadati</taxon>
        <taxon>Pseudomonadota</taxon>
        <taxon>Alphaproteobacteria</taxon>
        <taxon>Hyphomicrobiales</taxon>
        <taxon>Chelatococcaceae</taxon>
        <taxon>Chelatococcus</taxon>
    </lineage>
</organism>
<keyword evidence="3" id="KW-1003">Cell membrane</keyword>
<evidence type="ECO:0000313" key="9">
    <source>
        <dbReference type="Proteomes" id="UP000577362"/>
    </source>
</evidence>
<evidence type="ECO:0000256" key="3">
    <source>
        <dbReference type="ARBA" id="ARBA00022475"/>
    </source>
</evidence>
<sequence>MTASTSGSTAEASSRPARGRLNGRMGGLADVLPGILLAAAVAVVATLLEPIAARLAAALFGATAGLPAMVLALVVGILLNPVAQRSVFRPGLTFCVKKVLRWAVALLGLKIAVGDVLGLGWQVMVVVVAGMAATLVSGVWLARLFGRSDAYGALVGSATAVCGASAALATVSVLPDYKEREADVAFVVVAVNALATLAMLLYPPLAAFLGFDDRMTGALLGAAIHDVAQVAGAGYAVSEAAGNTAVVVKLFRVFLLLPVVLAVAFYFASQGGSTARARVPVPVFALVFLALVLVNSYGLLPGPVTAVLNEASRAGLLLAIAALGLGTSPRALASLGWRHVVIVTGVTLVILAVSVAGLALLG</sequence>
<dbReference type="InterPro" id="IPR018383">
    <property type="entry name" value="UPF0324_pro"/>
</dbReference>
<feature type="transmembrane region" description="Helical" evidence="7">
    <location>
        <begin position="281"/>
        <end position="299"/>
    </location>
</feature>
<evidence type="ECO:0000256" key="6">
    <source>
        <dbReference type="ARBA" id="ARBA00023136"/>
    </source>
</evidence>
<gene>
    <name evidence="8" type="ORF">GGR16_002096</name>
</gene>
<evidence type="ECO:0000256" key="1">
    <source>
        <dbReference type="ARBA" id="ARBA00004651"/>
    </source>
</evidence>
<accession>A0A840C3S0</accession>
<evidence type="ECO:0000313" key="8">
    <source>
        <dbReference type="EMBL" id="MBB4017067.1"/>
    </source>
</evidence>
<name>A0A840C3S0_9HYPH</name>
<dbReference type="EMBL" id="JACIEN010000002">
    <property type="protein sequence ID" value="MBB4017067.1"/>
    <property type="molecule type" value="Genomic_DNA"/>
</dbReference>
<proteinExistence type="inferred from homology"/>
<keyword evidence="9" id="KW-1185">Reference proteome</keyword>
<evidence type="ECO:0000256" key="4">
    <source>
        <dbReference type="ARBA" id="ARBA00022692"/>
    </source>
</evidence>
<feature type="transmembrane region" description="Helical" evidence="7">
    <location>
        <begin position="99"/>
        <end position="117"/>
    </location>
</feature>
<comment type="caution">
    <text evidence="8">The sequence shown here is derived from an EMBL/GenBank/DDBJ whole genome shotgun (WGS) entry which is preliminary data.</text>
</comment>
<feature type="transmembrane region" description="Helical" evidence="7">
    <location>
        <begin position="54"/>
        <end position="79"/>
    </location>
</feature>
<feature type="transmembrane region" description="Helical" evidence="7">
    <location>
        <begin position="123"/>
        <end position="142"/>
    </location>
</feature>
<protein>
    <submittedName>
        <fullName evidence="8">Putative integral membrane protein (TIGR00698 family)</fullName>
    </submittedName>
</protein>
<dbReference type="GO" id="GO:0005886">
    <property type="term" value="C:plasma membrane"/>
    <property type="evidence" value="ECO:0007669"/>
    <property type="project" value="UniProtKB-SubCell"/>
</dbReference>
<evidence type="ECO:0000256" key="5">
    <source>
        <dbReference type="ARBA" id="ARBA00022989"/>
    </source>
</evidence>
<feature type="transmembrane region" description="Helical" evidence="7">
    <location>
        <begin position="28"/>
        <end position="48"/>
    </location>
</feature>
<evidence type="ECO:0000256" key="7">
    <source>
        <dbReference type="SAM" id="Phobius"/>
    </source>
</evidence>
<dbReference type="Pfam" id="PF03601">
    <property type="entry name" value="Cons_hypoth698"/>
    <property type="match status" value="1"/>
</dbReference>
<evidence type="ECO:0000256" key="2">
    <source>
        <dbReference type="ARBA" id="ARBA00007977"/>
    </source>
</evidence>
<dbReference type="PANTHER" id="PTHR30106">
    <property type="entry name" value="INNER MEMBRANE PROTEIN YEIH-RELATED"/>
    <property type="match status" value="1"/>
</dbReference>
<keyword evidence="5 7" id="KW-1133">Transmembrane helix</keyword>
<keyword evidence="6 7" id="KW-0472">Membrane</keyword>
<dbReference type="RefSeq" id="WP_246372982.1">
    <property type="nucleotide sequence ID" value="NZ_JACIEN010000002.1"/>
</dbReference>
<reference evidence="8 9" key="1">
    <citation type="submission" date="2020-08" db="EMBL/GenBank/DDBJ databases">
        <title>Genomic Encyclopedia of Type Strains, Phase IV (KMG-IV): sequencing the most valuable type-strain genomes for metagenomic binning, comparative biology and taxonomic classification.</title>
        <authorList>
            <person name="Goeker M."/>
        </authorList>
    </citation>
    <scope>NUCLEOTIDE SEQUENCE [LARGE SCALE GENOMIC DNA]</scope>
    <source>
        <strain evidence="8 9">DSM 103737</strain>
    </source>
</reference>
<comment type="similarity">
    <text evidence="2">Belongs to the UPF0324 family.</text>
</comment>
<feature type="transmembrane region" description="Helical" evidence="7">
    <location>
        <begin position="186"/>
        <end position="211"/>
    </location>
</feature>
<dbReference type="PANTHER" id="PTHR30106:SF2">
    <property type="entry name" value="UPF0324 INNER MEMBRANE PROTEIN YEIH"/>
    <property type="match status" value="1"/>
</dbReference>
<feature type="transmembrane region" description="Helical" evidence="7">
    <location>
        <begin position="311"/>
        <end position="328"/>
    </location>
</feature>